<dbReference type="AlphaFoldDB" id="A0AA38GB43"/>
<evidence type="ECO:0000313" key="3">
    <source>
        <dbReference type="Proteomes" id="UP000824469"/>
    </source>
</evidence>
<gene>
    <name evidence="2" type="ORF">KI387_020019</name>
</gene>
<protein>
    <submittedName>
        <fullName evidence="2">Uncharacterized protein</fullName>
    </submittedName>
</protein>
<comment type="caution">
    <text evidence="2">The sequence shown here is derived from an EMBL/GenBank/DDBJ whole genome shotgun (WGS) entry which is preliminary data.</text>
</comment>
<dbReference type="Proteomes" id="UP000824469">
    <property type="component" value="Unassembled WGS sequence"/>
</dbReference>
<proteinExistence type="predicted"/>
<reference evidence="2 3" key="1">
    <citation type="journal article" date="2021" name="Nat. Plants">
        <title>The Taxus genome provides insights into paclitaxel biosynthesis.</title>
        <authorList>
            <person name="Xiong X."/>
            <person name="Gou J."/>
            <person name="Liao Q."/>
            <person name="Li Y."/>
            <person name="Zhou Q."/>
            <person name="Bi G."/>
            <person name="Li C."/>
            <person name="Du R."/>
            <person name="Wang X."/>
            <person name="Sun T."/>
            <person name="Guo L."/>
            <person name="Liang H."/>
            <person name="Lu P."/>
            <person name="Wu Y."/>
            <person name="Zhang Z."/>
            <person name="Ro D.K."/>
            <person name="Shang Y."/>
            <person name="Huang S."/>
            <person name="Yan J."/>
        </authorList>
    </citation>
    <scope>NUCLEOTIDE SEQUENCE [LARGE SCALE GENOMIC DNA]</scope>
    <source>
        <strain evidence="2">Ta-2019</strain>
    </source>
</reference>
<feature type="region of interest" description="Disordered" evidence="1">
    <location>
        <begin position="20"/>
        <end position="44"/>
    </location>
</feature>
<organism evidence="2 3">
    <name type="scientific">Taxus chinensis</name>
    <name type="common">Chinese yew</name>
    <name type="synonym">Taxus wallichiana var. chinensis</name>
    <dbReference type="NCBI Taxonomy" id="29808"/>
    <lineage>
        <taxon>Eukaryota</taxon>
        <taxon>Viridiplantae</taxon>
        <taxon>Streptophyta</taxon>
        <taxon>Embryophyta</taxon>
        <taxon>Tracheophyta</taxon>
        <taxon>Spermatophyta</taxon>
        <taxon>Pinopsida</taxon>
        <taxon>Pinidae</taxon>
        <taxon>Conifers II</taxon>
        <taxon>Cupressales</taxon>
        <taxon>Taxaceae</taxon>
        <taxon>Taxus</taxon>
    </lineage>
</organism>
<sequence>MRKPSINTMANRHEKSAAIKLIGADQDNRRRPKKSAPTNPDAYKYANGKRKRFICNVTIDSNRARICDLNTMEASGSGQKRRRTRPG</sequence>
<evidence type="ECO:0000256" key="1">
    <source>
        <dbReference type="SAM" id="MobiDB-lite"/>
    </source>
</evidence>
<dbReference type="EMBL" id="JAHRHJ020000004">
    <property type="protein sequence ID" value="KAH9318250.1"/>
    <property type="molecule type" value="Genomic_DNA"/>
</dbReference>
<keyword evidence="3" id="KW-1185">Reference proteome</keyword>
<accession>A0AA38GB43</accession>
<name>A0AA38GB43_TAXCH</name>
<evidence type="ECO:0000313" key="2">
    <source>
        <dbReference type="EMBL" id="KAH9318250.1"/>
    </source>
</evidence>
<feature type="non-terminal residue" evidence="2">
    <location>
        <position position="87"/>
    </location>
</feature>